<keyword evidence="3" id="KW-1185">Reference proteome</keyword>
<dbReference type="Proteomes" id="UP000198251">
    <property type="component" value="Chromosome I"/>
</dbReference>
<protein>
    <submittedName>
        <fullName evidence="2">Uncharacterized protein</fullName>
    </submittedName>
</protein>
<evidence type="ECO:0000313" key="2">
    <source>
        <dbReference type="EMBL" id="SCG14876.1"/>
    </source>
</evidence>
<proteinExistence type="predicted"/>
<sequence>MRHPSRFLRCLGVTAAAATAMITLMPQAAVAAVVLDDGVVLQSTTGTDHLVTADRPAWAAAAVHSTSNYNISLFDQWGGWLTSSYGYGFNRSEFVAVNSHLSPLASYEARTSTSYGPAVAHTQWRQSHTTTTLPYPANDGVTGPSDPDLAFAALGSTQVVSVSDIHLKAGEAFWVDTAPDTLFFLLESNPYDSTTRLRTRHQHATAGVVRTAQGCTLYRANHSGVHGLLMVADAAPVTTTPPGGTAVALHRYDPARPYTCPQRNFPGPTPPGV</sequence>
<dbReference type="EMBL" id="LT607733">
    <property type="protein sequence ID" value="SCG14876.1"/>
    <property type="molecule type" value="Genomic_DNA"/>
</dbReference>
<evidence type="ECO:0000256" key="1">
    <source>
        <dbReference type="SAM" id="SignalP"/>
    </source>
</evidence>
<dbReference type="AlphaFoldDB" id="A0A1C5G751"/>
<gene>
    <name evidence="2" type="ORF">GA0070610_1095</name>
</gene>
<feature type="signal peptide" evidence="1">
    <location>
        <begin position="1"/>
        <end position="31"/>
    </location>
</feature>
<accession>A0A1C5G751</accession>
<name>A0A1C5G751_MICEH</name>
<evidence type="ECO:0000313" key="3">
    <source>
        <dbReference type="Proteomes" id="UP000198251"/>
    </source>
</evidence>
<keyword evidence="1" id="KW-0732">Signal</keyword>
<organism evidence="2 3">
    <name type="scientific">Micromonospora echinofusca</name>
    <dbReference type="NCBI Taxonomy" id="47858"/>
    <lineage>
        <taxon>Bacteria</taxon>
        <taxon>Bacillati</taxon>
        <taxon>Actinomycetota</taxon>
        <taxon>Actinomycetes</taxon>
        <taxon>Micromonosporales</taxon>
        <taxon>Micromonosporaceae</taxon>
        <taxon>Micromonospora</taxon>
    </lineage>
</organism>
<reference evidence="2 3" key="1">
    <citation type="submission" date="2016-06" db="EMBL/GenBank/DDBJ databases">
        <authorList>
            <person name="Kjaerup R.B."/>
            <person name="Dalgaard T.S."/>
            <person name="Juul-Madsen H.R."/>
        </authorList>
    </citation>
    <scope>NUCLEOTIDE SEQUENCE [LARGE SCALE GENOMIC DNA]</scope>
    <source>
        <strain evidence="2 3">DSM 43913</strain>
    </source>
</reference>
<feature type="chain" id="PRO_5008716358" evidence="1">
    <location>
        <begin position="32"/>
        <end position="273"/>
    </location>
</feature>